<sequence length="69" mass="7614">MITRKIVTESKTQLRHAALFAEAVYREREQNRRIGFGNMGTIGFQGSDAKPGQNPFLVDASYEGSIGVP</sequence>
<name>A0A9P8QF91_9HYPO</name>
<evidence type="ECO:0000313" key="2">
    <source>
        <dbReference type="Proteomes" id="UP000827724"/>
    </source>
</evidence>
<proteinExistence type="predicted"/>
<keyword evidence="2" id="KW-1185">Reference proteome</keyword>
<dbReference type="AlphaFoldDB" id="A0A9P8QF91"/>
<dbReference type="Proteomes" id="UP000827724">
    <property type="component" value="Unassembled WGS sequence"/>
</dbReference>
<comment type="caution">
    <text evidence="1">The sequence shown here is derived from an EMBL/GenBank/DDBJ whole genome shotgun (WGS) entry which is preliminary data.</text>
</comment>
<accession>A0A9P8QF91</accession>
<protein>
    <submittedName>
        <fullName evidence="1">Uncharacterized protein</fullName>
    </submittedName>
</protein>
<dbReference type="EMBL" id="JAIWOZ010000007">
    <property type="protein sequence ID" value="KAH6603451.1"/>
    <property type="molecule type" value="Genomic_DNA"/>
</dbReference>
<reference evidence="1" key="1">
    <citation type="submission" date="2021-08" db="EMBL/GenBank/DDBJ databases">
        <title>Chromosome-Level Trichoderma cornu-damae using Hi-C Data.</title>
        <authorList>
            <person name="Kim C.S."/>
        </authorList>
    </citation>
    <scope>NUCLEOTIDE SEQUENCE</scope>
    <source>
        <strain evidence="1">KA19-0412C</strain>
    </source>
</reference>
<gene>
    <name evidence="1" type="ORF">Trco_008226</name>
</gene>
<organism evidence="1 2">
    <name type="scientific">Trichoderma cornu-damae</name>
    <dbReference type="NCBI Taxonomy" id="654480"/>
    <lineage>
        <taxon>Eukaryota</taxon>
        <taxon>Fungi</taxon>
        <taxon>Dikarya</taxon>
        <taxon>Ascomycota</taxon>
        <taxon>Pezizomycotina</taxon>
        <taxon>Sordariomycetes</taxon>
        <taxon>Hypocreomycetidae</taxon>
        <taxon>Hypocreales</taxon>
        <taxon>Hypocreaceae</taxon>
        <taxon>Trichoderma</taxon>
    </lineage>
</organism>
<evidence type="ECO:0000313" key="1">
    <source>
        <dbReference type="EMBL" id="KAH6603451.1"/>
    </source>
</evidence>